<keyword evidence="1" id="KW-0732">Signal</keyword>
<feature type="signal peptide" evidence="1">
    <location>
        <begin position="1"/>
        <end position="27"/>
    </location>
</feature>
<keyword evidence="3" id="KW-1185">Reference proteome</keyword>
<dbReference type="EMBL" id="JADBJN010000002">
    <property type="protein sequence ID" value="KAG5676212.1"/>
    <property type="molecule type" value="Genomic_DNA"/>
</dbReference>
<evidence type="ECO:0000313" key="3">
    <source>
        <dbReference type="Proteomes" id="UP001107558"/>
    </source>
</evidence>
<gene>
    <name evidence="2" type="ORF">PVAND_006061</name>
</gene>
<organism evidence="2 3">
    <name type="scientific">Polypedilum vanderplanki</name>
    <name type="common">Sleeping chironomid midge</name>
    <dbReference type="NCBI Taxonomy" id="319348"/>
    <lineage>
        <taxon>Eukaryota</taxon>
        <taxon>Metazoa</taxon>
        <taxon>Ecdysozoa</taxon>
        <taxon>Arthropoda</taxon>
        <taxon>Hexapoda</taxon>
        <taxon>Insecta</taxon>
        <taxon>Pterygota</taxon>
        <taxon>Neoptera</taxon>
        <taxon>Endopterygota</taxon>
        <taxon>Diptera</taxon>
        <taxon>Nematocera</taxon>
        <taxon>Chironomoidea</taxon>
        <taxon>Chironomidae</taxon>
        <taxon>Chironominae</taxon>
        <taxon>Polypedilum</taxon>
        <taxon>Polypedilum</taxon>
    </lineage>
</organism>
<proteinExistence type="predicted"/>
<accession>A0A9J6C206</accession>
<dbReference type="AlphaFoldDB" id="A0A9J6C206"/>
<protein>
    <submittedName>
        <fullName evidence="2">Uncharacterized protein</fullName>
    </submittedName>
</protein>
<comment type="caution">
    <text evidence="2">The sequence shown here is derived from an EMBL/GenBank/DDBJ whole genome shotgun (WGS) entry which is preliminary data.</text>
</comment>
<dbReference type="Proteomes" id="UP001107558">
    <property type="component" value="Chromosome 2"/>
</dbReference>
<name>A0A9J6C206_POLVA</name>
<reference evidence="2" key="1">
    <citation type="submission" date="2021-03" db="EMBL/GenBank/DDBJ databases">
        <title>Chromosome level genome of the anhydrobiotic midge Polypedilum vanderplanki.</title>
        <authorList>
            <person name="Yoshida Y."/>
            <person name="Kikawada T."/>
            <person name="Gusev O."/>
        </authorList>
    </citation>
    <scope>NUCLEOTIDE SEQUENCE</scope>
    <source>
        <strain evidence="2">NIAS01</strain>
        <tissue evidence="2">Whole body or cell culture</tissue>
    </source>
</reference>
<evidence type="ECO:0000313" key="2">
    <source>
        <dbReference type="EMBL" id="KAG5676212.1"/>
    </source>
</evidence>
<evidence type="ECO:0000256" key="1">
    <source>
        <dbReference type="SAM" id="SignalP"/>
    </source>
</evidence>
<feature type="chain" id="PRO_5039948010" evidence="1">
    <location>
        <begin position="28"/>
        <end position="102"/>
    </location>
</feature>
<dbReference type="OrthoDB" id="10573026at2759"/>
<sequence length="102" mass="12239">MIKLHVFLIAILIVAILFISIISNCNAAPNPITDNMSDDSFERRNEYFYRFEDHPYWNAFLRPLKRKLLMHDLWEKRLSSVRGLDFKLRQAWSSNDKPFNQH</sequence>